<evidence type="ECO:0000256" key="5">
    <source>
        <dbReference type="ARBA" id="ARBA00021779"/>
    </source>
</evidence>
<comment type="catalytic activity">
    <reaction evidence="9 12">
        <text>D-alanine + 2-oxoglutarate = D-glutamate + pyruvate</text>
        <dbReference type="Rhea" id="RHEA:15869"/>
        <dbReference type="ChEBI" id="CHEBI:15361"/>
        <dbReference type="ChEBI" id="CHEBI:16810"/>
        <dbReference type="ChEBI" id="CHEBI:29986"/>
        <dbReference type="ChEBI" id="CHEBI:57416"/>
        <dbReference type="EC" id="2.6.1.21"/>
    </reaction>
</comment>
<gene>
    <name evidence="13" type="ORF">I532_13973</name>
</gene>
<evidence type="ECO:0000256" key="8">
    <source>
        <dbReference type="ARBA" id="ARBA00022898"/>
    </source>
</evidence>
<evidence type="ECO:0000256" key="9">
    <source>
        <dbReference type="ARBA" id="ARBA00047911"/>
    </source>
</evidence>
<evidence type="ECO:0000256" key="3">
    <source>
        <dbReference type="ARBA" id="ARBA00011738"/>
    </source>
</evidence>
<evidence type="ECO:0000256" key="4">
    <source>
        <dbReference type="ARBA" id="ARBA00012874"/>
    </source>
</evidence>
<evidence type="ECO:0000256" key="12">
    <source>
        <dbReference type="RuleBase" id="RU004520"/>
    </source>
</evidence>
<keyword evidence="7 13" id="KW-0808">Transferase</keyword>
<evidence type="ECO:0000256" key="6">
    <source>
        <dbReference type="ARBA" id="ARBA00022576"/>
    </source>
</evidence>
<dbReference type="InterPro" id="IPR043131">
    <property type="entry name" value="BCAT-like_N"/>
</dbReference>
<dbReference type="InterPro" id="IPR005784">
    <property type="entry name" value="D_amino_transT"/>
</dbReference>
<dbReference type="InterPro" id="IPR036038">
    <property type="entry name" value="Aminotransferase-like"/>
</dbReference>
<dbReference type="GO" id="GO:0030170">
    <property type="term" value="F:pyridoxal phosphate binding"/>
    <property type="evidence" value="ECO:0007669"/>
    <property type="project" value="InterPro"/>
</dbReference>
<comment type="function">
    <text evidence="12">Acts on the D-isomers of alanine, leucine, aspartate, glutamate, aminobutyrate, norvaline and asparagine. The enzyme transfers an amino group from a substrate D-amino acid to the pyridoxal phosphate cofactor to form pyridoxamine and an alpha-keto acid in the first half-reaction.</text>
</comment>
<dbReference type="PATRIC" id="fig|1300222.3.peg.2921"/>
<dbReference type="PANTHER" id="PTHR42743">
    <property type="entry name" value="AMINO-ACID AMINOTRANSFERASE"/>
    <property type="match status" value="1"/>
</dbReference>
<dbReference type="FunFam" id="3.20.10.10:FF:000002">
    <property type="entry name" value="D-alanine aminotransferase"/>
    <property type="match status" value="1"/>
</dbReference>
<sequence length="284" mass="32085">MSVAYFNGTFVDSNDPVVPIDERGHQFGDGVYELIRIYNSKPFMLEEHLDRLYMSAKAIALPFDQERESFKEIIFQLIERSGLDNLDVYMQITRGMAPRNHLFPDAPVSISMTAKPFRSIPPELREKGAKAILHPDERWMNCYIKSLNLLPNILAKQEAHKAGCLEAILHRDGKLTEGTSTNVYVIKDSRIQTTPLSRHILAGITRMAVQKIAMEAAIPFEEKHVDIEELYEADEVFITSTTNEVMPIVQVGDKLIGDGQPGPMTRLLQRHFQELTTTTVSADA</sequence>
<organism evidence="13 14">
    <name type="scientific">Brevibacillus borstelensis AK1</name>
    <dbReference type="NCBI Taxonomy" id="1300222"/>
    <lineage>
        <taxon>Bacteria</taxon>
        <taxon>Bacillati</taxon>
        <taxon>Bacillota</taxon>
        <taxon>Bacilli</taxon>
        <taxon>Bacillales</taxon>
        <taxon>Paenibacillaceae</taxon>
        <taxon>Brevibacillus</taxon>
    </lineage>
</organism>
<dbReference type="EMBL" id="APBN01000005">
    <property type="protein sequence ID" value="EMT51958.1"/>
    <property type="molecule type" value="Genomic_DNA"/>
</dbReference>
<dbReference type="InterPro" id="IPR018300">
    <property type="entry name" value="Aminotrans_IV_CS"/>
</dbReference>
<dbReference type="AlphaFoldDB" id="M8DER3"/>
<dbReference type="Pfam" id="PF01063">
    <property type="entry name" value="Aminotran_4"/>
    <property type="match status" value="1"/>
</dbReference>
<dbReference type="GO" id="GO:0047810">
    <property type="term" value="F:D-alanine-2-oxoglutarate aminotransferase activity"/>
    <property type="evidence" value="ECO:0007669"/>
    <property type="project" value="UniProtKB-EC"/>
</dbReference>
<comment type="cofactor">
    <cofactor evidence="1 11">
        <name>pyridoxal 5'-phosphate</name>
        <dbReference type="ChEBI" id="CHEBI:597326"/>
    </cofactor>
</comment>
<evidence type="ECO:0000256" key="1">
    <source>
        <dbReference type="ARBA" id="ARBA00001933"/>
    </source>
</evidence>
<dbReference type="Gene3D" id="3.20.10.10">
    <property type="entry name" value="D-amino Acid Aminotransferase, subunit A, domain 2"/>
    <property type="match status" value="1"/>
</dbReference>
<reference evidence="13 14" key="1">
    <citation type="submission" date="2013-03" db="EMBL/GenBank/DDBJ databases">
        <title>Assembly of a new bacterial strain Brevibacillus borstelensis AK1.</title>
        <authorList>
            <person name="Rajan I."/>
            <person name="PoliReddy D."/>
            <person name="Sugumar T."/>
            <person name="Rathinam K."/>
            <person name="Alqarawi S."/>
            <person name="Khalil A.B."/>
            <person name="Sivakumar N."/>
        </authorList>
    </citation>
    <scope>NUCLEOTIDE SEQUENCE [LARGE SCALE GENOMIC DNA]</scope>
    <source>
        <strain evidence="13 14">AK1</strain>
    </source>
</reference>
<dbReference type="STRING" id="1300222.I532_13973"/>
<dbReference type="RefSeq" id="WP_003388967.1">
    <property type="nucleotide sequence ID" value="NZ_APBN01000005.1"/>
</dbReference>
<comment type="caution">
    <text evidence="13">The sequence shown here is derived from an EMBL/GenBank/DDBJ whole genome shotgun (WGS) entry which is preliminary data.</text>
</comment>
<dbReference type="OrthoDB" id="9805628at2"/>
<dbReference type="Proteomes" id="UP000012081">
    <property type="component" value="Unassembled WGS sequence"/>
</dbReference>
<dbReference type="PROSITE" id="PS00770">
    <property type="entry name" value="AA_TRANSFER_CLASS_4"/>
    <property type="match status" value="1"/>
</dbReference>
<name>M8DER3_9BACL</name>
<dbReference type="CDD" id="cd01558">
    <property type="entry name" value="D-AAT_like"/>
    <property type="match status" value="1"/>
</dbReference>
<dbReference type="NCBIfam" id="TIGR01121">
    <property type="entry name" value="D_amino_aminoT"/>
    <property type="match status" value="1"/>
</dbReference>
<accession>M8DER3</accession>
<evidence type="ECO:0000256" key="2">
    <source>
        <dbReference type="ARBA" id="ARBA00009320"/>
    </source>
</evidence>
<comment type="subunit">
    <text evidence="3">Homodimer.</text>
</comment>
<dbReference type="GO" id="GO:0005829">
    <property type="term" value="C:cytosol"/>
    <property type="evidence" value="ECO:0007669"/>
    <property type="project" value="TreeGrafter"/>
</dbReference>
<comment type="similarity">
    <text evidence="2 10">Belongs to the class-IV pyridoxal-phosphate-dependent aminotransferase family.</text>
</comment>
<dbReference type="SUPFAM" id="SSF56752">
    <property type="entry name" value="D-aminoacid aminotransferase-like PLP-dependent enzymes"/>
    <property type="match status" value="1"/>
</dbReference>
<dbReference type="InterPro" id="IPR043132">
    <property type="entry name" value="BCAT-like_C"/>
</dbReference>
<dbReference type="GO" id="GO:0046416">
    <property type="term" value="P:D-amino acid metabolic process"/>
    <property type="evidence" value="ECO:0007669"/>
    <property type="project" value="InterPro"/>
</dbReference>
<dbReference type="GeneID" id="89498505"/>
<dbReference type="InterPro" id="IPR001544">
    <property type="entry name" value="Aminotrans_IV"/>
</dbReference>
<dbReference type="PANTHER" id="PTHR42743:SF10">
    <property type="entry name" value="D-ALANINE AMINOTRANSFERASE"/>
    <property type="match status" value="1"/>
</dbReference>
<evidence type="ECO:0000256" key="7">
    <source>
        <dbReference type="ARBA" id="ARBA00022679"/>
    </source>
</evidence>
<evidence type="ECO:0000256" key="10">
    <source>
        <dbReference type="RuleBase" id="RU004106"/>
    </source>
</evidence>
<dbReference type="GO" id="GO:0008652">
    <property type="term" value="P:amino acid biosynthetic process"/>
    <property type="evidence" value="ECO:0007669"/>
    <property type="project" value="UniProtKB-ARBA"/>
</dbReference>
<keyword evidence="6 13" id="KW-0032">Aminotransferase</keyword>
<proteinExistence type="inferred from homology"/>
<protein>
    <recommendedName>
        <fullName evidence="5 12">D-alanine aminotransferase</fullName>
        <ecNumber evidence="4 12">2.6.1.21</ecNumber>
    </recommendedName>
</protein>
<dbReference type="EC" id="2.6.1.21" evidence="4 12"/>
<evidence type="ECO:0000313" key="14">
    <source>
        <dbReference type="Proteomes" id="UP000012081"/>
    </source>
</evidence>
<keyword evidence="8 11" id="KW-0663">Pyridoxal phosphate</keyword>
<dbReference type="InterPro" id="IPR050571">
    <property type="entry name" value="Class-IV_PLP-Dep_Aminotrnsfr"/>
</dbReference>
<evidence type="ECO:0000256" key="11">
    <source>
        <dbReference type="RuleBase" id="RU004516"/>
    </source>
</evidence>
<keyword evidence="14" id="KW-1185">Reference proteome</keyword>
<dbReference type="Gene3D" id="3.30.470.10">
    <property type="match status" value="1"/>
</dbReference>
<evidence type="ECO:0000313" key="13">
    <source>
        <dbReference type="EMBL" id="EMT51958.1"/>
    </source>
</evidence>
<dbReference type="GO" id="GO:0046394">
    <property type="term" value="P:carboxylic acid biosynthetic process"/>
    <property type="evidence" value="ECO:0007669"/>
    <property type="project" value="UniProtKB-ARBA"/>
</dbReference>